<dbReference type="CDD" id="cd02869">
    <property type="entry name" value="PseudoU_synth_RluA_like"/>
    <property type="match status" value="1"/>
</dbReference>
<evidence type="ECO:0000256" key="5">
    <source>
        <dbReference type="ARBA" id="ARBA00036184"/>
    </source>
</evidence>
<protein>
    <recommendedName>
        <fullName evidence="10">Dual-specificity RNA pseudouridine synthase RluA</fullName>
        <ecNumber evidence="8">5.4.99.28</ecNumber>
        <ecNumber evidence="9">5.4.99.29</ecNumber>
    </recommendedName>
    <alternativeName>
        <fullName evidence="11">23S rRNA pseudouridine(746) synthase</fullName>
    </alternativeName>
    <alternativeName>
        <fullName evidence="14">Ribosomal large subunit pseudouridine synthase A</fullName>
    </alternativeName>
    <alternativeName>
        <fullName evidence="13">rRNA pseudouridylate synthase A</fullName>
    </alternativeName>
    <alternativeName>
        <fullName evidence="15">rRNA-uridine isomerase A</fullName>
    </alternativeName>
    <alternativeName>
        <fullName evidence="12">tRNA pseudouridine(32) synthase</fullName>
    </alternativeName>
</protein>
<evidence type="ECO:0000256" key="11">
    <source>
        <dbReference type="ARBA" id="ARBA00041266"/>
    </source>
</evidence>
<evidence type="ECO:0000256" key="14">
    <source>
        <dbReference type="ARBA" id="ARBA00042883"/>
    </source>
</evidence>
<dbReference type="GO" id="GO:0003723">
    <property type="term" value="F:RNA binding"/>
    <property type="evidence" value="ECO:0007669"/>
    <property type="project" value="InterPro"/>
</dbReference>
<dbReference type="Pfam" id="PF00849">
    <property type="entry name" value="PseudoU_synth_2"/>
    <property type="match status" value="1"/>
</dbReference>
<dbReference type="InterPro" id="IPR050188">
    <property type="entry name" value="RluA_PseudoU_synthase"/>
</dbReference>
<reference evidence="17" key="1">
    <citation type="journal article" date="2021" name="PeerJ">
        <title>Extensive microbial diversity within the chicken gut microbiome revealed by metagenomics and culture.</title>
        <authorList>
            <person name="Gilroy R."/>
            <person name="Ravi A."/>
            <person name="Getino M."/>
            <person name="Pursley I."/>
            <person name="Horton D.L."/>
            <person name="Alikhan N.F."/>
            <person name="Baker D."/>
            <person name="Gharbi K."/>
            <person name="Hall N."/>
            <person name="Watson M."/>
            <person name="Adriaenssens E.M."/>
            <person name="Foster-Nyarko E."/>
            <person name="Jarju S."/>
            <person name="Secka A."/>
            <person name="Antonio M."/>
            <person name="Oren A."/>
            <person name="Chaudhuri R.R."/>
            <person name="La Ragione R."/>
            <person name="Hildebrand F."/>
            <person name="Pallen M.J."/>
        </authorList>
    </citation>
    <scope>NUCLEOTIDE SEQUENCE</scope>
    <source>
        <strain evidence="17">378</strain>
    </source>
</reference>
<dbReference type="EMBL" id="JAHLFE010000094">
    <property type="protein sequence ID" value="MBU3844155.1"/>
    <property type="molecule type" value="Genomic_DNA"/>
</dbReference>
<evidence type="ECO:0000256" key="4">
    <source>
        <dbReference type="ARBA" id="ARBA00023235"/>
    </source>
</evidence>
<dbReference type="AlphaFoldDB" id="A0A948TFL9"/>
<dbReference type="InterPro" id="IPR020103">
    <property type="entry name" value="PsdUridine_synth_cat_dom_sf"/>
</dbReference>
<evidence type="ECO:0000259" key="16">
    <source>
        <dbReference type="Pfam" id="PF00849"/>
    </source>
</evidence>
<dbReference type="PROSITE" id="PS01129">
    <property type="entry name" value="PSI_RLU"/>
    <property type="match status" value="1"/>
</dbReference>
<evidence type="ECO:0000256" key="13">
    <source>
        <dbReference type="ARBA" id="ARBA00042844"/>
    </source>
</evidence>
<dbReference type="GO" id="GO:0008033">
    <property type="term" value="P:tRNA processing"/>
    <property type="evidence" value="ECO:0007669"/>
    <property type="project" value="UniProtKB-KW"/>
</dbReference>
<evidence type="ECO:0000256" key="7">
    <source>
        <dbReference type="ARBA" id="ARBA00037305"/>
    </source>
</evidence>
<evidence type="ECO:0000256" key="2">
    <source>
        <dbReference type="ARBA" id="ARBA00022552"/>
    </source>
</evidence>
<evidence type="ECO:0000256" key="10">
    <source>
        <dbReference type="ARBA" id="ARBA00039988"/>
    </source>
</evidence>
<dbReference type="GO" id="GO:0160142">
    <property type="term" value="F:23S rRNA pseudouridine(746) synthase activity"/>
    <property type="evidence" value="ECO:0007669"/>
    <property type="project" value="UniProtKB-EC"/>
</dbReference>
<proteinExistence type="inferred from homology"/>
<dbReference type="InterPro" id="IPR006145">
    <property type="entry name" value="PsdUridine_synth_RsuA/RluA"/>
</dbReference>
<keyword evidence="4" id="KW-0413">Isomerase</keyword>
<comment type="similarity">
    <text evidence="1">Belongs to the pseudouridine synthase RluA family.</text>
</comment>
<dbReference type="EC" id="5.4.99.29" evidence="9"/>
<dbReference type="SUPFAM" id="SSF55120">
    <property type="entry name" value="Pseudouridine synthase"/>
    <property type="match status" value="1"/>
</dbReference>
<keyword evidence="3" id="KW-0819">tRNA processing</keyword>
<dbReference type="Proteomes" id="UP000733611">
    <property type="component" value="Unassembled WGS sequence"/>
</dbReference>
<evidence type="ECO:0000256" key="12">
    <source>
        <dbReference type="ARBA" id="ARBA00042372"/>
    </source>
</evidence>
<evidence type="ECO:0000313" key="18">
    <source>
        <dbReference type="Proteomes" id="UP000733611"/>
    </source>
</evidence>
<sequence length="261" mass="29636">MEKRPFVYDPPLLPFLDIMYEDSDIIVVNKPSLILSVPGKERKHHDSIMSRVKSIYPDAFVVHRLDYGTSGVLVLGLHKAAISTLGKQFIAREVHKVYVAWVDGKLEGTGAVDLPLIIDLEHRPFQKVDLEVGKKALTYYQALHYDAAQDRTFVRLYPQTGRSHQLRIHMQQLGHSILGDHLYAIDRVYESVPHLYLHAALLRFKHPTTGEVLSFCAPAPFAVPEGCELQVSWLDEDLSLQVTSILKTPQPQIFELMPDLH</sequence>
<dbReference type="PANTHER" id="PTHR21600:SF91">
    <property type="entry name" value="DUAL-SPECIFICITY RNA PSEUDOURIDINE SYNTHASE RLUA"/>
    <property type="match status" value="1"/>
</dbReference>
<evidence type="ECO:0000313" key="17">
    <source>
        <dbReference type="EMBL" id="MBU3844155.1"/>
    </source>
</evidence>
<comment type="function">
    <text evidence="7">Dual specificity enzyme that catalyzes the synthesis of pseudouridine from uracil-746 in 23S ribosomal RNA and from uracil-32 in the anticodon stem and loop of transfer RNAs.</text>
</comment>
<feature type="domain" description="Pseudouridine synthase RsuA/RluA-like" evidence="16">
    <location>
        <begin position="24"/>
        <end position="172"/>
    </location>
</feature>
<evidence type="ECO:0000256" key="8">
    <source>
        <dbReference type="ARBA" id="ARBA00038944"/>
    </source>
</evidence>
<keyword evidence="2" id="KW-0698">rRNA processing</keyword>
<dbReference type="PANTHER" id="PTHR21600">
    <property type="entry name" value="MITOCHONDRIAL RNA PSEUDOURIDINE SYNTHASE"/>
    <property type="match status" value="1"/>
</dbReference>
<evidence type="ECO:0000256" key="6">
    <source>
        <dbReference type="ARBA" id="ARBA00036916"/>
    </source>
</evidence>
<organism evidence="17 18">
    <name type="scientific">Candidatus Anaerobiospirillum pullicola</name>
    <dbReference type="NCBI Taxonomy" id="2838451"/>
    <lineage>
        <taxon>Bacteria</taxon>
        <taxon>Pseudomonadati</taxon>
        <taxon>Pseudomonadota</taxon>
        <taxon>Gammaproteobacteria</taxon>
        <taxon>Aeromonadales</taxon>
        <taxon>Succinivibrionaceae</taxon>
        <taxon>Anaerobiospirillum</taxon>
    </lineage>
</organism>
<evidence type="ECO:0000256" key="1">
    <source>
        <dbReference type="ARBA" id="ARBA00010876"/>
    </source>
</evidence>
<evidence type="ECO:0000256" key="3">
    <source>
        <dbReference type="ARBA" id="ARBA00022694"/>
    </source>
</evidence>
<dbReference type="EC" id="5.4.99.28" evidence="8"/>
<evidence type="ECO:0000256" key="15">
    <source>
        <dbReference type="ARBA" id="ARBA00043143"/>
    </source>
</evidence>
<comment type="catalytic activity">
    <reaction evidence="5">
        <text>uridine(32) in tRNA = pseudouridine(32) in tRNA</text>
        <dbReference type="Rhea" id="RHEA:42544"/>
        <dbReference type="Rhea" id="RHEA-COMP:10107"/>
        <dbReference type="Rhea" id="RHEA-COMP:10108"/>
        <dbReference type="ChEBI" id="CHEBI:65314"/>
        <dbReference type="ChEBI" id="CHEBI:65315"/>
        <dbReference type="EC" id="5.4.99.28"/>
    </reaction>
</comment>
<accession>A0A948TFL9</accession>
<evidence type="ECO:0000256" key="9">
    <source>
        <dbReference type="ARBA" id="ARBA00038945"/>
    </source>
</evidence>
<dbReference type="GO" id="GO:0160151">
    <property type="term" value="F:tRNA pseudouridine(32) synthase activity"/>
    <property type="evidence" value="ECO:0007669"/>
    <property type="project" value="UniProtKB-EC"/>
</dbReference>
<gene>
    <name evidence="17" type="ORF">H9847_04690</name>
</gene>
<comment type="catalytic activity">
    <reaction evidence="6">
        <text>uridine(746) in 23S rRNA = pseudouridine(746) in 23S rRNA</text>
        <dbReference type="Rhea" id="RHEA:42548"/>
        <dbReference type="Rhea" id="RHEA-COMP:10109"/>
        <dbReference type="Rhea" id="RHEA-COMP:10110"/>
        <dbReference type="ChEBI" id="CHEBI:65314"/>
        <dbReference type="ChEBI" id="CHEBI:65315"/>
        <dbReference type="EC" id="5.4.99.29"/>
    </reaction>
</comment>
<reference evidence="17" key="2">
    <citation type="submission" date="2021-04" db="EMBL/GenBank/DDBJ databases">
        <authorList>
            <person name="Gilroy R."/>
        </authorList>
    </citation>
    <scope>NUCLEOTIDE SEQUENCE</scope>
    <source>
        <strain evidence="17">378</strain>
    </source>
</reference>
<dbReference type="Gene3D" id="3.30.2350.10">
    <property type="entry name" value="Pseudouridine synthase"/>
    <property type="match status" value="1"/>
</dbReference>
<comment type="caution">
    <text evidence="17">The sequence shown here is derived from an EMBL/GenBank/DDBJ whole genome shotgun (WGS) entry which is preliminary data.</text>
</comment>
<name>A0A948TFL9_9GAMM</name>
<dbReference type="GO" id="GO:0000455">
    <property type="term" value="P:enzyme-directed rRNA pseudouridine synthesis"/>
    <property type="evidence" value="ECO:0007669"/>
    <property type="project" value="TreeGrafter"/>
</dbReference>
<dbReference type="InterPro" id="IPR006224">
    <property type="entry name" value="PsdUridine_synth_RluA-like_CS"/>
</dbReference>